<name>A0ABM5G5H2_9SAUR</name>
<evidence type="ECO:0000313" key="5">
    <source>
        <dbReference type="RefSeq" id="XP_072852895.1"/>
    </source>
</evidence>
<sequence>MEAQRLPCPPVSLNDQPIQLASCLQTIPAASDFSPNPVVLQPEQALSQTIYVKALTIPLYPPIRSECLHPNSKLLPSQTSINLDSTTLPLILSPLLQSEGMDPLRTVIQKQPGTVSIVSGLPVFPQNSSPCSPLGSPSKCKNVGKCICKHCGRDCLKPSVLEKHIRSHTGERPFPCTTCGIAFKTQSNLYKHKRTQTHVNNARLSSESDSSSLLEESEKVTESIASPQKTKASDKYCDLQRATVKHAALVTSEKHHLDSSSPAVNAVFLVSGNQWMAIDSSSHGGADRNVKETMKDSVNPLQRRKIQEQRSPTISKPSQLQRQQATYSEKLWDSRSPDYKLKKCESTDSGYFSRSDSVEQQMLSPSPLHSLCEHSTEAEGDTAINNLRCIAGNASKVDGTEKATGTVTLEKKKLEEHISKLISHNKAVVDDTQLDNVRPRKTVLSKQGSIDLPMPYTYKDSFHFDLRPLDINRKKKLSQCSAKSTFTPVERSKPLFFHSVPTQFSTTIDCVPVTRSNSMPFMESTRRVQDHVDILKVPSSTSTSPDTNFSGLLPGKNFAASVIDFPTNHPRALVRQTAVDYLALSNVNESSPSLEEIKNAKKVAASGEGANSKYKKPSQRKLKMFSQEKWQVYGDETFKKIYQKMKSSQTTKKLKGNEVTDISTPLSDGNETVGCDGVPLPRDGRNSKTGNMLSSTMAVNAQLNLKESETYSVSSPVSQDVSSQESLSNLAEFMETSCAVNDGQHAETTKTFVVHRCTELCVSKEDLSSNSQIVPLSANCESSFQLQHPTGQKTNAQSNLTSLHNSGLKEMHTQEETIKCVLHDTVSTSEGDGTLDKEGFQLTQGVLLSNQCNSEPGQEPQKVPSERKKLKVDKLKSKENLTVKSSLCPNTSTEGIVKMLDDHKLDVVLTEAAHSLVTGEEKKVMAGRNISGSLRECEDTIQYPKMTSSNKNYVADITHISTITTLEQHRTEVTNEYTYNLDGLQRLTKQPCPIITKAGVLSKTGDMAHTPAPTQHLIFDQVTPCLKKNDFLPKYILKYSQEIDNSGMPLMLAESEKMSCISLPGTSNCSPFSPSNNRFVSTNATDVFLCPLQLEVSHPGKTKESKWDMQTLWKPLVVCPTTVLETTRIDGRCHLQNIRQKETVTDVRSAHNKGNLGDETLTQEVDGHTIVCTSLTLGKKICFTTVYAGGFFISSDKSGQNSAVKLIHSGNSSVISVSSLVERTVLCGNTEKIKEWQPDIDTFPRLQDLPSCSAHDPECLCHSSSMLYCRVLCTQEKAVSTPSQSSAVSQAGNSKVSDMNIAFPTLNAEPQLTWCCLSRNLPLPIEQKEKKDSAYSFLHTCKNENISSKHSHSFCKIETIRKVDSGDRKTGTLKTLIPFVPEGQQTEEVMSLPEGQQTEEVMCLPERQQTEELYPSAAGVDGLFKNKTEQTKAKEKLHKMRDHSRNKAKRSRKRRKVKINQKRSKGNYGHRCTLLKTKQPSKPRWTSARVLEAPSSRSPNSHEHCPKCLCSPAAFQGNGENGENPQEASYVVNEKASSPVKEDKMKEDVPRSASEHGSGNLFLQRISAVPNIPIPKYSCPLASNAPAQKAGHQEICSLETWQKEQQPNMNSDHLWPSVGTCNYEHINTNKSHPYYTMNLQPTDPISLGSKSDCNKVESKHQHFTILEPSVPIMGAREQPTDGDVYLSSKNEHTPSEQSLCSVSLRSRMLTETSVSNKALPKSRHVQETQSSLSCTDKNKYSRKPDSSHGKLLKPENPTFKTSSTCVASLGPQCRSSQSMEMTNKQTYVEYDNTSSSDDEDRLVIEI</sequence>
<feature type="compositionally biased region" description="Basic residues" evidence="2">
    <location>
        <begin position="1435"/>
        <end position="1465"/>
    </location>
</feature>
<feature type="domain" description="C2H2-type" evidence="3">
    <location>
        <begin position="146"/>
        <end position="173"/>
    </location>
</feature>
<feature type="compositionally biased region" description="Basic and acidic residues" evidence="2">
    <location>
        <begin position="285"/>
        <end position="295"/>
    </location>
</feature>
<feature type="compositionally biased region" description="Polar residues" evidence="2">
    <location>
        <begin position="661"/>
        <end position="670"/>
    </location>
</feature>
<proteinExistence type="predicted"/>
<evidence type="ECO:0000256" key="2">
    <source>
        <dbReference type="SAM" id="MobiDB-lite"/>
    </source>
</evidence>
<keyword evidence="4" id="KW-1185">Reference proteome</keyword>
<dbReference type="PROSITE" id="PS00028">
    <property type="entry name" value="ZINC_FINGER_C2H2_1"/>
    <property type="match status" value="2"/>
</dbReference>
<dbReference type="Gene3D" id="3.30.160.60">
    <property type="entry name" value="Classic Zinc Finger"/>
    <property type="match status" value="2"/>
</dbReference>
<keyword evidence="1" id="KW-0479">Metal-binding</keyword>
<dbReference type="PROSITE" id="PS50157">
    <property type="entry name" value="ZINC_FINGER_C2H2_2"/>
    <property type="match status" value="2"/>
</dbReference>
<dbReference type="Proteomes" id="UP001652642">
    <property type="component" value="Chromosome 4"/>
</dbReference>
<feature type="compositionally biased region" description="Basic and acidic residues" evidence="2">
    <location>
        <begin position="1540"/>
        <end position="1554"/>
    </location>
</feature>
<dbReference type="SMART" id="SM00355">
    <property type="entry name" value="ZnF_C2H2"/>
    <property type="match status" value="2"/>
</dbReference>
<dbReference type="PANTHER" id="PTHR47166">
    <property type="entry name" value="ZINC FINGER PROTEIN 831"/>
    <property type="match status" value="1"/>
</dbReference>
<dbReference type="InterPro" id="IPR013087">
    <property type="entry name" value="Znf_C2H2_type"/>
</dbReference>
<feature type="region of interest" description="Disordered" evidence="2">
    <location>
        <begin position="280"/>
        <end position="328"/>
    </location>
</feature>
<feature type="region of interest" description="Disordered" evidence="2">
    <location>
        <begin position="1535"/>
        <end position="1557"/>
    </location>
</feature>
<dbReference type="RefSeq" id="XP_072852895.1">
    <property type="nucleotide sequence ID" value="XM_072996794.1"/>
</dbReference>
<evidence type="ECO:0000256" key="1">
    <source>
        <dbReference type="PROSITE-ProRule" id="PRU00042"/>
    </source>
</evidence>
<keyword evidence="1" id="KW-0862">Zinc</keyword>
<feature type="region of interest" description="Disordered" evidence="2">
    <location>
        <begin position="1678"/>
        <end position="1701"/>
    </location>
</feature>
<feature type="compositionally biased region" description="Low complexity" evidence="2">
    <location>
        <begin position="204"/>
        <end position="214"/>
    </location>
</feature>
<keyword evidence="1" id="KW-0863">Zinc-finger</keyword>
<feature type="region of interest" description="Disordered" evidence="2">
    <location>
        <begin position="1430"/>
        <end position="1469"/>
    </location>
</feature>
<evidence type="ECO:0000313" key="4">
    <source>
        <dbReference type="Proteomes" id="UP001652642"/>
    </source>
</evidence>
<dbReference type="PANTHER" id="PTHR47166:SF1">
    <property type="entry name" value="ZINC FINGER PROTEIN 831"/>
    <property type="match status" value="1"/>
</dbReference>
<feature type="region of interest" description="Disordered" evidence="2">
    <location>
        <begin position="1713"/>
        <end position="1806"/>
    </location>
</feature>
<feature type="compositionally biased region" description="Polar residues" evidence="2">
    <location>
        <begin position="309"/>
        <end position="327"/>
    </location>
</feature>
<feature type="compositionally biased region" description="Polar residues" evidence="2">
    <location>
        <begin position="1773"/>
        <end position="1795"/>
    </location>
</feature>
<feature type="compositionally biased region" description="Basic and acidic residues" evidence="2">
    <location>
        <begin position="1736"/>
        <end position="1748"/>
    </location>
</feature>
<dbReference type="SUPFAM" id="SSF57667">
    <property type="entry name" value="beta-beta-alpha zinc fingers"/>
    <property type="match status" value="1"/>
</dbReference>
<organism evidence="4 5">
    <name type="scientific">Pogona vitticeps</name>
    <name type="common">central bearded dragon</name>
    <dbReference type="NCBI Taxonomy" id="103695"/>
    <lineage>
        <taxon>Eukaryota</taxon>
        <taxon>Metazoa</taxon>
        <taxon>Chordata</taxon>
        <taxon>Craniata</taxon>
        <taxon>Vertebrata</taxon>
        <taxon>Euteleostomi</taxon>
        <taxon>Lepidosauria</taxon>
        <taxon>Squamata</taxon>
        <taxon>Bifurcata</taxon>
        <taxon>Unidentata</taxon>
        <taxon>Episquamata</taxon>
        <taxon>Toxicofera</taxon>
        <taxon>Iguania</taxon>
        <taxon>Acrodonta</taxon>
        <taxon>Agamidae</taxon>
        <taxon>Amphibolurinae</taxon>
        <taxon>Pogona</taxon>
    </lineage>
</organism>
<gene>
    <name evidence="5" type="primary">ZNF831</name>
</gene>
<accession>A0ABM5G5H2</accession>
<reference evidence="5" key="1">
    <citation type="submission" date="2025-08" db="UniProtKB">
        <authorList>
            <consortium name="RefSeq"/>
        </authorList>
    </citation>
    <scope>IDENTIFICATION</scope>
</reference>
<feature type="region of interest" description="Disordered" evidence="2">
    <location>
        <begin position="200"/>
        <end position="226"/>
    </location>
</feature>
<evidence type="ECO:0000259" key="3">
    <source>
        <dbReference type="PROSITE" id="PS50157"/>
    </source>
</evidence>
<feature type="region of interest" description="Disordered" evidence="2">
    <location>
        <begin position="661"/>
        <end position="691"/>
    </location>
</feature>
<dbReference type="InterPro" id="IPR036236">
    <property type="entry name" value="Znf_C2H2_sf"/>
</dbReference>
<dbReference type="GeneID" id="110084738"/>
<protein>
    <submittedName>
        <fullName evidence="5">Zinc finger protein 831 isoform X1</fullName>
    </submittedName>
</protein>
<feature type="domain" description="C2H2-type" evidence="3">
    <location>
        <begin position="174"/>
        <end position="203"/>
    </location>
</feature>